<feature type="region of interest" description="Disordered" evidence="1">
    <location>
        <begin position="646"/>
        <end position="675"/>
    </location>
</feature>
<feature type="region of interest" description="Disordered" evidence="1">
    <location>
        <begin position="78"/>
        <end position="210"/>
    </location>
</feature>
<keyword evidence="4" id="KW-1185">Reference proteome</keyword>
<feature type="compositionally biased region" description="Polar residues" evidence="1">
    <location>
        <begin position="764"/>
        <end position="778"/>
    </location>
</feature>
<reference evidence="3 4" key="1">
    <citation type="journal article" date="2017" name="Gigascience">
        <title>Genome sequence of the small brown planthopper, Laodelphax striatellus.</title>
        <authorList>
            <person name="Zhu J."/>
            <person name="Jiang F."/>
            <person name="Wang X."/>
            <person name="Yang P."/>
            <person name="Bao Y."/>
            <person name="Zhao W."/>
            <person name="Wang W."/>
            <person name="Lu H."/>
            <person name="Wang Q."/>
            <person name="Cui N."/>
            <person name="Li J."/>
            <person name="Chen X."/>
            <person name="Luo L."/>
            <person name="Yu J."/>
            <person name="Kang L."/>
            <person name="Cui F."/>
        </authorList>
    </citation>
    <scope>NUCLEOTIDE SEQUENCE [LARGE SCALE GENOMIC DNA]</scope>
    <source>
        <strain evidence="3">Lst14</strain>
    </source>
</reference>
<dbReference type="STRING" id="195883.A0A482WQI0"/>
<protein>
    <submittedName>
        <fullName evidence="3">Uncharacterized protein</fullName>
    </submittedName>
</protein>
<evidence type="ECO:0000256" key="1">
    <source>
        <dbReference type="SAM" id="MobiDB-lite"/>
    </source>
</evidence>
<feature type="compositionally biased region" description="Polar residues" evidence="1">
    <location>
        <begin position="819"/>
        <end position="838"/>
    </location>
</feature>
<feature type="compositionally biased region" description="Low complexity" evidence="1">
    <location>
        <begin position="352"/>
        <end position="366"/>
    </location>
</feature>
<proteinExistence type="predicted"/>
<feature type="compositionally biased region" description="Basic and acidic residues" evidence="1">
    <location>
        <begin position="368"/>
        <end position="380"/>
    </location>
</feature>
<name>A0A482WQI0_LAOST</name>
<feature type="compositionally biased region" description="Basic and acidic residues" evidence="1">
    <location>
        <begin position="328"/>
        <end position="344"/>
    </location>
</feature>
<evidence type="ECO:0000313" key="3">
    <source>
        <dbReference type="EMBL" id="RZF35875.1"/>
    </source>
</evidence>
<sequence length="848" mass="96359">MKVSRAIYSFDVYLFLFVLLSFYSSAGSISNGPSRYAPIKRGYPPPPPPPPVKIHYGPKPPTQIYVNKGPNEHLLFPPNRGSIIRSHLSGPPHHGPPPPNHVLHSPQPSASQLLSHHSFQLKGPPTQHLNHGPSFGINPHHVPINLGPQTFNIPGPPQPPTPPSPPTPPPPPKGPPQHFHNQGPPREYIVQQHRPPPSPSTIAPHKLQSSATWKTGPASFKAPAVKESFHASPPTTFQSTSQFIRDDGDKGPIHTIPAPNLSLADKNQHHIKQQIQQQHLKEQQHLKHVHEQQEHLKHAHEQQEHLKHLHEQQEHLKHIQEQQNQLKRFQEQQEHLKHIHEQQNHLKHVHEQQNQFNQVHEQQHQFSHIHEQQHHVKHIPEQQVNHFQQQPHHAQEQLHHQHHHQKMRIPQPSRPLHTDHTPVVTTHLKIDPLTSFRVTEDQTAHKPGEPSYFAPDPDPSIKPPKVPPTNDPFSFPSNGQLPLDLIVQQHNEKQAEQLQHLSSPEHSSTMTAQDLFNIFNTINSQQQQQLEVIPPSAVDQHLHNHDLYESEMGDQHQEIQHEPQNFHPQYETFNYDERTQQGAYGSDSYPVGSSNYEHKRAVEKHTSYSKPGQVMAPVRANQNSIHMTMAKSNKPQKVAMSSGDLVDNQVDYDDNSQDEKEIVTTKNHPVYTTLPSRETAQSLAHLAASGMKKNINYNQGEGTAAEGEEEEGDEEEGEEEPEEGQKEDVGQNNRGVMMEHAQQQQYVNKKEEQKSVSTSSSSSNDGNVQVQKSVQIYESSYFDKPNLSQHKSSMKQEHHQQEYEDEYAQDEDMEDGDASQATANDSNSKTHTLSQSMSFGERLTPKRN</sequence>
<feature type="region of interest" description="Disordered" evidence="1">
    <location>
        <begin position="320"/>
        <end position="420"/>
    </location>
</feature>
<feature type="compositionally biased region" description="Acidic residues" evidence="1">
    <location>
        <begin position="803"/>
        <end position="817"/>
    </location>
</feature>
<dbReference type="Proteomes" id="UP000291343">
    <property type="component" value="Unassembled WGS sequence"/>
</dbReference>
<dbReference type="OrthoDB" id="8023715at2759"/>
<dbReference type="AlphaFoldDB" id="A0A482WQI0"/>
<feature type="compositionally biased region" description="Acidic residues" evidence="1">
    <location>
        <begin position="706"/>
        <end position="722"/>
    </location>
</feature>
<accession>A0A482WQI0</accession>
<keyword evidence="2" id="KW-0732">Signal</keyword>
<feature type="compositionally biased region" description="Basic and acidic residues" evidence="1">
    <location>
        <begin position="438"/>
        <end position="448"/>
    </location>
</feature>
<feature type="compositionally biased region" description="Polar residues" evidence="1">
    <location>
        <begin position="106"/>
        <end position="118"/>
    </location>
</feature>
<feature type="region of interest" description="Disordered" evidence="1">
    <location>
        <begin position="694"/>
        <end position="848"/>
    </location>
</feature>
<dbReference type="SMR" id="A0A482WQI0"/>
<dbReference type="EMBL" id="QKKF02027369">
    <property type="protein sequence ID" value="RZF35875.1"/>
    <property type="molecule type" value="Genomic_DNA"/>
</dbReference>
<feature type="signal peptide" evidence="2">
    <location>
        <begin position="1"/>
        <end position="26"/>
    </location>
</feature>
<comment type="caution">
    <text evidence="3">The sequence shown here is derived from an EMBL/GenBank/DDBJ whole genome shotgun (WGS) entry which is preliminary data.</text>
</comment>
<gene>
    <name evidence="3" type="ORF">LSTR_LSTR015411</name>
</gene>
<organism evidence="3 4">
    <name type="scientific">Laodelphax striatellus</name>
    <name type="common">Small brown planthopper</name>
    <name type="synonym">Delphax striatella</name>
    <dbReference type="NCBI Taxonomy" id="195883"/>
    <lineage>
        <taxon>Eukaryota</taxon>
        <taxon>Metazoa</taxon>
        <taxon>Ecdysozoa</taxon>
        <taxon>Arthropoda</taxon>
        <taxon>Hexapoda</taxon>
        <taxon>Insecta</taxon>
        <taxon>Pterygota</taxon>
        <taxon>Neoptera</taxon>
        <taxon>Paraneoptera</taxon>
        <taxon>Hemiptera</taxon>
        <taxon>Auchenorrhyncha</taxon>
        <taxon>Fulgoroidea</taxon>
        <taxon>Delphacidae</taxon>
        <taxon>Criomorphinae</taxon>
        <taxon>Laodelphax</taxon>
    </lineage>
</organism>
<feature type="compositionally biased region" description="Pro residues" evidence="1">
    <location>
        <begin position="154"/>
        <end position="175"/>
    </location>
</feature>
<feature type="chain" id="PRO_5019776570" evidence="2">
    <location>
        <begin position="27"/>
        <end position="848"/>
    </location>
</feature>
<evidence type="ECO:0000313" key="4">
    <source>
        <dbReference type="Proteomes" id="UP000291343"/>
    </source>
</evidence>
<feature type="region of interest" description="Disordered" evidence="1">
    <location>
        <begin position="434"/>
        <end position="463"/>
    </location>
</feature>
<evidence type="ECO:0000256" key="2">
    <source>
        <dbReference type="SAM" id="SignalP"/>
    </source>
</evidence>
<dbReference type="InParanoid" id="A0A482WQI0"/>